<dbReference type="Proteomes" id="UP000606974">
    <property type="component" value="Unassembled WGS sequence"/>
</dbReference>
<evidence type="ECO:0000259" key="1">
    <source>
        <dbReference type="Pfam" id="PF06985"/>
    </source>
</evidence>
<dbReference type="Pfam" id="PF06985">
    <property type="entry name" value="HET"/>
    <property type="match status" value="1"/>
</dbReference>
<organism evidence="2 3">
    <name type="scientific">Endocarpon pusillum</name>
    <dbReference type="NCBI Taxonomy" id="364733"/>
    <lineage>
        <taxon>Eukaryota</taxon>
        <taxon>Fungi</taxon>
        <taxon>Dikarya</taxon>
        <taxon>Ascomycota</taxon>
        <taxon>Pezizomycotina</taxon>
        <taxon>Eurotiomycetes</taxon>
        <taxon>Chaetothyriomycetidae</taxon>
        <taxon>Verrucariales</taxon>
        <taxon>Verrucariaceae</taxon>
        <taxon>Endocarpon</taxon>
    </lineage>
</organism>
<dbReference type="OrthoDB" id="5125733at2759"/>
<dbReference type="EMBL" id="JAACFV010000038">
    <property type="protein sequence ID" value="KAF7509660.1"/>
    <property type="molecule type" value="Genomic_DNA"/>
</dbReference>
<name>A0A8H7AR78_9EURO</name>
<protein>
    <recommendedName>
        <fullName evidence="1">Heterokaryon incompatibility domain-containing protein</fullName>
    </recommendedName>
</protein>
<comment type="caution">
    <text evidence="2">The sequence shown here is derived from an EMBL/GenBank/DDBJ whole genome shotgun (WGS) entry which is preliminary data.</text>
</comment>
<sequence length="624" mass="71071">MTLNRYDDMEYNVTIAGLRSSADHGCSWCTLLLENIVKNTKVSASTLPYRVWLHFQAQPKGNWPPLINLLSVNIACEDEEYVCEMVLGTFTESRTHAAEVFLSIPERKPAPLGFNVERRQKWLHACLNSHDRCAGGKSYLPTRILDVAPQIGDSYVALHVSQPKEVAAYLALSYRWGGPQHITLATSTMEACCNGIKLDTLPQTLKDAVEVTKGFNVRYLWVDALCIKQDSAEDKAMEISKMHQYYRNACVVIQPTGLKSVQDGFLRKNTNAPHEADIAPTPYPKILEEYFIRVPFFTLNGFEDSIPLQSDPTMYKPRDEPLNHRAWVLQERLLGRRLLIFPSSGGLVWRCELYEQTDGRVYMSKAATEGREHVMRQTSQPLPPQEIHHSWRAIVDFYSGCDMTDPGDKLVAIGAVADHYFKLYGTQLGTYCAGLWFNFLVRDLDWYLHPDSLSARPRIYRAPTWSWAAVDGQLADFYGIQPVEDKCLAQIISCETILSCAQARFGSVSGGCLRLEGALMKFTWSAHSRSMSLFDDRSQMECPDYDLSVYPDSLEDVITDRETLSFLLLRSWSMHNFDQGKWIMSGFMLQPREGGLHRRTGAFLCTTYNETWFDQQERHIITLI</sequence>
<reference evidence="2" key="1">
    <citation type="submission" date="2020-02" db="EMBL/GenBank/DDBJ databases">
        <authorList>
            <person name="Palmer J.M."/>
        </authorList>
    </citation>
    <scope>NUCLEOTIDE SEQUENCE</scope>
    <source>
        <strain evidence="2">EPUS1.4</strain>
        <tissue evidence="2">Thallus</tissue>
    </source>
</reference>
<keyword evidence="3" id="KW-1185">Reference proteome</keyword>
<evidence type="ECO:0000313" key="2">
    <source>
        <dbReference type="EMBL" id="KAF7509660.1"/>
    </source>
</evidence>
<dbReference type="InterPro" id="IPR010730">
    <property type="entry name" value="HET"/>
</dbReference>
<gene>
    <name evidence="2" type="ORF">GJ744_007531</name>
</gene>
<proteinExistence type="predicted"/>
<dbReference type="PANTHER" id="PTHR33112:SF13">
    <property type="entry name" value="HETEROKARYON INCOMPATIBILITY DOMAIN-CONTAINING PROTEIN"/>
    <property type="match status" value="1"/>
</dbReference>
<dbReference type="AlphaFoldDB" id="A0A8H7AR78"/>
<feature type="domain" description="Heterokaryon incompatibility" evidence="1">
    <location>
        <begin position="169"/>
        <end position="331"/>
    </location>
</feature>
<accession>A0A8H7AR78</accession>
<evidence type="ECO:0000313" key="3">
    <source>
        <dbReference type="Proteomes" id="UP000606974"/>
    </source>
</evidence>
<dbReference type="PANTHER" id="PTHR33112">
    <property type="entry name" value="DOMAIN PROTEIN, PUTATIVE-RELATED"/>
    <property type="match status" value="1"/>
</dbReference>